<dbReference type="InterPro" id="IPR045851">
    <property type="entry name" value="AMP-bd_C_sf"/>
</dbReference>
<dbReference type="SUPFAM" id="SSF56801">
    <property type="entry name" value="Acetyl-CoA synthetase-like"/>
    <property type="match status" value="1"/>
</dbReference>
<sequence length="352" mass="37346">MSFEPASQLRPVHGSPAEVIEAVRAWLEAEPEPEPLIVETSGSTGQPKRVLLSRAAMLASARATHERLGGEGQWLLALPASYVAGLQVVIRSLVGGSRPVVVAEHAGLADAVAAMTGPRRYASLVPTQLHRMLESESDTAALAELDAVLLGGGPIDPALRGSAEGQGIRLVATYGASETSGGCVYDGRPLDGVRLEIDDEGRILIGGPTLFDGYEGDPELTAQVLRDGWFVTADLGSLEGGVLRVAGRIDDVVISGGTNIPGPSVAGRLRQHLAIEHAEVIGVPDEEWGQRLVAFVVTDSDLTLDQVRDWVSTEHPRAWAPRQLLRIGEIPLLDNGKPDRSRLRTMATEALS</sequence>
<evidence type="ECO:0000313" key="3">
    <source>
        <dbReference type="EMBL" id="NYG58867.1"/>
    </source>
</evidence>
<evidence type="ECO:0000259" key="2">
    <source>
        <dbReference type="Pfam" id="PF13193"/>
    </source>
</evidence>
<dbReference type="Gene3D" id="3.40.50.12780">
    <property type="entry name" value="N-terminal domain of ligase-like"/>
    <property type="match status" value="1"/>
</dbReference>
<gene>
    <name evidence="3" type="ORF">BJ980_001790</name>
</gene>
<dbReference type="GO" id="GO:0008756">
    <property type="term" value="F:o-succinylbenzoate-CoA ligase activity"/>
    <property type="evidence" value="ECO:0007669"/>
    <property type="project" value="UniProtKB-EC"/>
</dbReference>
<dbReference type="PANTHER" id="PTHR43767:SF1">
    <property type="entry name" value="NONRIBOSOMAL PEPTIDE SYNTHASE PES1 (EUROFUNG)-RELATED"/>
    <property type="match status" value="1"/>
</dbReference>
<proteinExistence type="predicted"/>
<feature type="domain" description="AMP-binding enzyme C-terminal" evidence="2">
    <location>
        <begin position="269"/>
        <end position="337"/>
    </location>
</feature>
<name>A0A7Y9RY75_9ACTN</name>
<dbReference type="EC" id="6.2.1.26" evidence="3"/>
<dbReference type="Proteomes" id="UP000540656">
    <property type="component" value="Unassembled WGS sequence"/>
</dbReference>
<dbReference type="InterPro" id="IPR050237">
    <property type="entry name" value="ATP-dep_AMP-bd_enzyme"/>
</dbReference>
<dbReference type="InterPro" id="IPR025110">
    <property type="entry name" value="AMP-bd_C"/>
</dbReference>
<organism evidence="3 4">
    <name type="scientific">Nocardioides daedukensis</name>
    <dbReference type="NCBI Taxonomy" id="634462"/>
    <lineage>
        <taxon>Bacteria</taxon>
        <taxon>Bacillati</taxon>
        <taxon>Actinomycetota</taxon>
        <taxon>Actinomycetes</taxon>
        <taxon>Propionibacteriales</taxon>
        <taxon>Nocardioidaceae</taxon>
        <taxon>Nocardioides</taxon>
    </lineage>
</organism>
<evidence type="ECO:0000313" key="4">
    <source>
        <dbReference type="Proteomes" id="UP000540656"/>
    </source>
</evidence>
<dbReference type="RefSeq" id="WP_343047755.1">
    <property type="nucleotide sequence ID" value="NZ_JACCAA010000001.1"/>
</dbReference>
<dbReference type="PANTHER" id="PTHR43767">
    <property type="entry name" value="LONG-CHAIN-FATTY-ACID--COA LIGASE"/>
    <property type="match status" value="1"/>
</dbReference>
<dbReference type="Pfam" id="PF13193">
    <property type="entry name" value="AMP-binding_C"/>
    <property type="match status" value="1"/>
</dbReference>
<comment type="caution">
    <text evidence="3">The sequence shown here is derived from an EMBL/GenBank/DDBJ whole genome shotgun (WGS) entry which is preliminary data.</text>
</comment>
<evidence type="ECO:0000259" key="1">
    <source>
        <dbReference type="Pfam" id="PF00501"/>
    </source>
</evidence>
<dbReference type="Gene3D" id="3.30.300.30">
    <property type="match status" value="1"/>
</dbReference>
<dbReference type="InterPro" id="IPR000873">
    <property type="entry name" value="AMP-dep_synth/lig_dom"/>
</dbReference>
<dbReference type="EMBL" id="JACCAA010000001">
    <property type="protein sequence ID" value="NYG58867.1"/>
    <property type="molecule type" value="Genomic_DNA"/>
</dbReference>
<keyword evidence="4" id="KW-1185">Reference proteome</keyword>
<accession>A0A7Y9RY75</accession>
<dbReference type="Pfam" id="PF00501">
    <property type="entry name" value="AMP-binding"/>
    <property type="match status" value="1"/>
</dbReference>
<dbReference type="InterPro" id="IPR042099">
    <property type="entry name" value="ANL_N_sf"/>
</dbReference>
<reference evidence="3 4" key="1">
    <citation type="submission" date="2020-07" db="EMBL/GenBank/DDBJ databases">
        <title>Sequencing the genomes of 1000 actinobacteria strains.</title>
        <authorList>
            <person name="Klenk H.-P."/>
        </authorList>
    </citation>
    <scope>NUCLEOTIDE SEQUENCE [LARGE SCALE GENOMIC DNA]</scope>
    <source>
        <strain evidence="3 4">DSM 23819</strain>
    </source>
</reference>
<feature type="domain" description="AMP-dependent synthetase/ligase" evidence="1">
    <location>
        <begin position="40"/>
        <end position="214"/>
    </location>
</feature>
<protein>
    <submittedName>
        <fullName evidence="3">O-succinylbenzoic acid--CoA ligase</fullName>
        <ecNumber evidence="3">6.2.1.26</ecNumber>
    </submittedName>
</protein>
<dbReference type="AlphaFoldDB" id="A0A7Y9RY75"/>
<keyword evidence="3" id="KW-0436">Ligase</keyword>